<feature type="region of interest" description="Disordered" evidence="1">
    <location>
        <begin position="155"/>
        <end position="249"/>
    </location>
</feature>
<keyword evidence="3" id="KW-1185">Reference proteome</keyword>
<organism evidence="2 3">
    <name type="scientific">Ephemerocybe angulata</name>
    <dbReference type="NCBI Taxonomy" id="980116"/>
    <lineage>
        <taxon>Eukaryota</taxon>
        <taxon>Fungi</taxon>
        <taxon>Dikarya</taxon>
        <taxon>Basidiomycota</taxon>
        <taxon>Agaricomycotina</taxon>
        <taxon>Agaricomycetes</taxon>
        <taxon>Agaricomycetidae</taxon>
        <taxon>Agaricales</taxon>
        <taxon>Agaricineae</taxon>
        <taxon>Psathyrellaceae</taxon>
        <taxon>Ephemerocybe</taxon>
    </lineage>
</organism>
<gene>
    <name evidence="2" type="ORF">DFP72DRAFT_926710</name>
</gene>
<evidence type="ECO:0000256" key="1">
    <source>
        <dbReference type="SAM" id="MobiDB-lite"/>
    </source>
</evidence>
<sequence length="249" mass="28580">MRSTDAAFLVGESPIKSSAQLPEFSTVEISPIKPTQKRKEAEAIYSREELLELLEYRQAEVDRWKGVTIKLQSQLVMQRVYCGRLRRQLQAKEQKGKKKESGMLKGNGLGRVVTTAELMEAARIDDEAAREKVKEKEARVKRKEDYEREVKIWEKHEEERKRLNEERDKEWKKAKTEWENAKAAAKRQGQKVKDWTASNPMPKKSDDAYCALKGDPRPKKVVAPIDDDDAWATDDGDDEGDGADNSDDE</sequence>
<name>A0A8H6LXX7_9AGAR</name>
<accession>A0A8H6LXX7</accession>
<dbReference type="OrthoDB" id="3269232at2759"/>
<dbReference type="EMBL" id="JACGCI010000109">
    <property type="protein sequence ID" value="KAF6745206.1"/>
    <property type="molecule type" value="Genomic_DNA"/>
</dbReference>
<proteinExistence type="predicted"/>
<evidence type="ECO:0000313" key="3">
    <source>
        <dbReference type="Proteomes" id="UP000521943"/>
    </source>
</evidence>
<comment type="caution">
    <text evidence="2">The sequence shown here is derived from an EMBL/GenBank/DDBJ whole genome shotgun (WGS) entry which is preliminary data.</text>
</comment>
<feature type="compositionally biased region" description="Basic and acidic residues" evidence="1">
    <location>
        <begin position="155"/>
        <end position="180"/>
    </location>
</feature>
<feature type="compositionally biased region" description="Acidic residues" evidence="1">
    <location>
        <begin position="225"/>
        <end position="249"/>
    </location>
</feature>
<dbReference type="Proteomes" id="UP000521943">
    <property type="component" value="Unassembled WGS sequence"/>
</dbReference>
<dbReference type="AlphaFoldDB" id="A0A8H6LXX7"/>
<evidence type="ECO:0000313" key="2">
    <source>
        <dbReference type="EMBL" id="KAF6745206.1"/>
    </source>
</evidence>
<reference evidence="2 3" key="1">
    <citation type="submission" date="2020-07" db="EMBL/GenBank/DDBJ databases">
        <title>Comparative genomics of pyrophilous fungi reveals a link between fire events and developmental genes.</title>
        <authorList>
            <consortium name="DOE Joint Genome Institute"/>
            <person name="Steindorff A.S."/>
            <person name="Carver A."/>
            <person name="Calhoun S."/>
            <person name="Stillman K."/>
            <person name="Liu H."/>
            <person name="Lipzen A."/>
            <person name="Pangilinan J."/>
            <person name="Labutti K."/>
            <person name="Bruns T.D."/>
            <person name="Grigoriev I.V."/>
        </authorList>
    </citation>
    <scope>NUCLEOTIDE SEQUENCE [LARGE SCALE GENOMIC DNA]</scope>
    <source>
        <strain evidence="2 3">CBS 144469</strain>
    </source>
</reference>
<protein>
    <submittedName>
        <fullName evidence="2">Uncharacterized protein</fullName>
    </submittedName>
</protein>